<evidence type="ECO:0000259" key="10">
    <source>
        <dbReference type="Pfam" id="PF04290"/>
    </source>
</evidence>
<dbReference type="PATRIC" id="fig|1028800.3.peg.4894"/>
<dbReference type="PANTHER" id="PTHR35011:SF2">
    <property type="entry name" value="2,3-DIKETO-L-GULONATE TRAP TRANSPORTER SMALL PERMEASE PROTEIN YIAM"/>
    <property type="match status" value="1"/>
</dbReference>
<dbReference type="GO" id="GO:0005886">
    <property type="term" value="C:plasma membrane"/>
    <property type="evidence" value="ECO:0007669"/>
    <property type="project" value="UniProtKB-SubCell"/>
</dbReference>
<keyword evidence="4 9" id="KW-0997">Cell inner membrane</keyword>
<dbReference type="KEGG" id="ngg:RG540_PA02810"/>
<feature type="transmembrane region" description="Helical" evidence="9">
    <location>
        <begin position="130"/>
        <end position="149"/>
    </location>
</feature>
<keyword evidence="6 9" id="KW-1133">Transmembrane helix</keyword>
<dbReference type="Pfam" id="PF04290">
    <property type="entry name" value="DctQ"/>
    <property type="match status" value="1"/>
</dbReference>
<keyword evidence="7 9" id="KW-0472">Membrane</keyword>
<dbReference type="OrthoDB" id="4964541at2"/>
<comment type="subunit">
    <text evidence="9">The complex comprises the extracytoplasmic solute receptor protein and the two transmembrane proteins.</text>
</comment>
<dbReference type="eggNOG" id="COG3090">
    <property type="taxonomic scope" value="Bacteria"/>
</dbReference>
<evidence type="ECO:0000313" key="11">
    <source>
        <dbReference type="EMBL" id="CDN50959.1"/>
    </source>
</evidence>
<gene>
    <name evidence="11" type="ORF">RG540_PA02810</name>
</gene>
<dbReference type="InterPro" id="IPR055348">
    <property type="entry name" value="DctQ"/>
</dbReference>
<protein>
    <recommendedName>
        <fullName evidence="9">TRAP transporter small permease protein</fullName>
    </recommendedName>
</protein>
<keyword evidence="2 9" id="KW-0813">Transport</keyword>
<feature type="transmembrane region" description="Helical" evidence="9">
    <location>
        <begin position="12"/>
        <end position="33"/>
    </location>
</feature>
<evidence type="ECO:0000256" key="9">
    <source>
        <dbReference type="RuleBase" id="RU369079"/>
    </source>
</evidence>
<evidence type="ECO:0000256" key="7">
    <source>
        <dbReference type="ARBA" id="ARBA00023136"/>
    </source>
</evidence>
<dbReference type="GO" id="GO:0022857">
    <property type="term" value="F:transmembrane transporter activity"/>
    <property type="evidence" value="ECO:0007669"/>
    <property type="project" value="UniProtKB-UniRule"/>
</dbReference>
<evidence type="ECO:0000256" key="1">
    <source>
        <dbReference type="ARBA" id="ARBA00004429"/>
    </source>
</evidence>
<evidence type="ECO:0000256" key="3">
    <source>
        <dbReference type="ARBA" id="ARBA00022475"/>
    </source>
</evidence>
<evidence type="ECO:0000256" key="5">
    <source>
        <dbReference type="ARBA" id="ARBA00022692"/>
    </source>
</evidence>
<comment type="similarity">
    <text evidence="8 9">Belongs to the TRAP transporter small permease family.</text>
</comment>
<keyword evidence="5 9" id="KW-0812">Transmembrane</keyword>
<keyword evidence="12" id="KW-1185">Reference proteome</keyword>
<accession>A0A068SYN6</accession>
<dbReference type="HOGENOM" id="CLU_086356_3_1_5"/>
<evidence type="ECO:0000256" key="2">
    <source>
        <dbReference type="ARBA" id="ARBA00022448"/>
    </source>
</evidence>
<evidence type="ECO:0000313" key="12">
    <source>
        <dbReference type="Proteomes" id="UP000028181"/>
    </source>
</evidence>
<evidence type="ECO:0000256" key="6">
    <source>
        <dbReference type="ARBA" id="ARBA00022989"/>
    </source>
</evidence>
<keyword evidence="3" id="KW-1003">Cell membrane</keyword>
<reference evidence="12" key="1">
    <citation type="journal article" date="2014" name="BMC Genomics">
        <title>Genome sequencing of two Neorhizobium galegae strains reveals a noeT gene responsible for the unusual acetylation of the nodulation factors.</title>
        <authorList>
            <person name="Osterman J."/>
            <person name="Marsh J."/>
            <person name="Laine P.K."/>
            <person name="Zeng Z."/>
            <person name="Alatalo E."/>
            <person name="Sullivan J.T."/>
            <person name="Young J.P."/>
            <person name="Thomas-Oates J."/>
            <person name="Paulin L."/>
            <person name="Lindstrom K."/>
        </authorList>
    </citation>
    <scope>NUCLEOTIDE SEQUENCE [LARGE SCALE GENOMIC DNA]</scope>
    <source>
        <strain evidence="12">HAMBI 540</strain>
    </source>
</reference>
<evidence type="ECO:0000256" key="4">
    <source>
        <dbReference type="ARBA" id="ARBA00022519"/>
    </source>
</evidence>
<keyword evidence="11" id="KW-0614">Plasmid</keyword>
<feature type="domain" description="Tripartite ATP-independent periplasmic transporters DctQ component" evidence="10">
    <location>
        <begin position="28"/>
        <end position="154"/>
    </location>
</feature>
<proteinExistence type="inferred from homology"/>
<sequence>MVKNSSLLNKIIKGMTDVVAGVAVFGVLVVVLLQVASRLLGVPVSWTEEATRYLFVWMIFLGLAAGFRTVETARVVVFLAMLPRAVQRLSVPIYVTTSVIFFVLTGWTGYQLVKQQFMMNETAATLIVPMWVIGIIMPLSSVLAVLAIFESLRTRRDLIEISDSAQGMPEITLAETVLPKPEKQP</sequence>
<dbReference type="AlphaFoldDB" id="A0A068SYN6"/>
<dbReference type="Proteomes" id="UP000028181">
    <property type="component" value="Plasmid pHAMBI540a"/>
</dbReference>
<dbReference type="PANTHER" id="PTHR35011">
    <property type="entry name" value="2,3-DIKETO-L-GULONATE TRAP TRANSPORTER SMALL PERMEASE PROTEIN YIAM"/>
    <property type="match status" value="1"/>
</dbReference>
<dbReference type="InterPro" id="IPR007387">
    <property type="entry name" value="TRAP_DctQ"/>
</dbReference>
<comment type="function">
    <text evidence="9">Part of the tripartite ATP-independent periplasmic (TRAP) transport system.</text>
</comment>
<organism evidence="11 12">
    <name type="scientific">Neorhizobium galegae bv. orientalis str. HAMBI 540</name>
    <dbReference type="NCBI Taxonomy" id="1028800"/>
    <lineage>
        <taxon>Bacteria</taxon>
        <taxon>Pseudomonadati</taxon>
        <taxon>Pseudomonadota</taxon>
        <taxon>Alphaproteobacteria</taxon>
        <taxon>Hyphomicrobiales</taxon>
        <taxon>Rhizobiaceae</taxon>
        <taxon>Rhizobium/Agrobacterium group</taxon>
        <taxon>Neorhizobium</taxon>
    </lineage>
</organism>
<name>A0A068SYN6_NEOGA</name>
<dbReference type="EMBL" id="HG938354">
    <property type="protein sequence ID" value="CDN50959.1"/>
    <property type="molecule type" value="Genomic_DNA"/>
</dbReference>
<dbReference type="GO" id="GO:0015740">
    <property type="term" value="P:C4-dicarboxylate transport"/>
    <property type="evidence" value="ECO:0007669"/>
    <property type="project" value="TreeGrafter"/>
</dbReference>
<feature type="transmembrane region" description="Helical" evidence="9">
    <location>
        <begin position="53"/>
        <end position="70"/>
    </location>
</feature>
<comment type="subcellular location">
    <subcellularLocation>
        <location evidence="1 9">Cell inner membrane</location>
        <topology evidence="1 9">Multi-pass membrane protein</topology>
    </subcellularLocation>
</comment>
<feature type="transmembrane region" description="Helical" evidence="9">
    <location>
        <begin position="91"/>
        <end position="110"/>
    </location>
</feature>
<geneLocation type="plasmid" evidence="12">
    <name>II</name>
</geneLocation>
<evidence type="ECO:0000256" key="8">
    <source>
        <dbReference type="ARBA" id="ARBA00038436"/>
    </source>
</evidence>